<dbReference type="GO" id="GO:0016705">
    <property type="term" value="F:oxidoreductase activity, acting on paired donors, with incorporation or reduction of molecular oxygen"/>
    <property type="evidence" value="ECO:0007669"/>
    <property type="project" value="InterPro"/>
</dbReference>
<keyword evidence="4" id="KW-0560">Oxidoreductase</keyword>
<protein>
    <submittedName>
        <fullName evidence="9">N-alkane-inducible cytochrome P450</fullName>
    </submittedName>
</protein>
<dbReference type="PANTHER" id="PTHR24287">
    <property type="entry name" value="P450, PUTATIVE (EUROFUNG)-RELATED"/>
    <property type="match status" value="1"/>
</dbReference>
<dbReference type="EMBL" id="DF933840">
    <property type="protein sequence ID" value="GAM42434.1"/>
    <property type="molecule type" value="Genomic_DNA"/>
</dbReference>
<feature type="transmembrane region" description="Helical" evidence="8">
    <location>
        <begin position="6"/>
        <end position="24"/>
    </location>
</feature>
<keyword evidence="8" id="KW-0472">Membrane</keyword>
<dbReference type="PANTHER" id="PTHR24287:SF19">
    <property type="entry name" value="CYTOCHROME P450"/>
    <property type="match status" value="1"/>
</dbReference>
<evidence type="ECO:0000313" key="9">
    <source>
        <dbReference type="EMBL" id="GAM42434.1"/>
    </source>
</evidence>
<keyword evidence="7" id="KW-0349">Heme</keyword>
<dbReference type="GO" id="GO:0004497">
    <property type="term" value="F:monooxygenase activity"/>
    <property type="evidence" value="ECO:0007669"/>
    <property type="project" value="UniProtKB-KW"/>
</dbReference>
<dbReference type="Proteomes" id="UP000053095">
    <property type="component" value="Unassembled WGS sequence"/>
</dbReference>
<evidence type="ECO:0000256" key="7">
    <source>
        <dbReference type="PIRSR" id="PIRSR602403-1"/>
    </source>
</evidence>
<dbReference type="CDD" id="cd11063">
    <property type="entry name" value="CYP52"/>
    <property type="match status" value="1"/>
</dbReference>
<evidence type="ECO:0000256" key="5">
    <source>
        <dbReference type="ARBA" id="ARBA00023004"/>
    </source>
</evidence>
<keyword evidence="5 7" id="KW-0408">Iron</keyword>
<evidence type="ECO:0000313" key="10">
    <source>
        <dbReference type="Proteomes" id="UP000053095"/>
    </source>
</evidence>
<organism evidence="9 10">
    <name type="scientific">Talaromyces pinophilus</name>
    <name type="common">Penicillium pinophilum</name>
    <dbReference type="NCBI Taxonomy" id="128442"/>
    <lineage>
        <taxon>Eukaryota</taxon>
        <taxon>Fungi</taxon>
        <taxon>Dikarya</taxon>
        <taxon>Ascomycota</taxon>
        <taxon>Pezizomycotina</taxon>
        <taxon>Eurotiomycetes</taxon>
        <taxon>Eurotiomycetidae</taxon>
        <taxon>Eurotiales</taxon>
        <taxon>Trichocomaceae</taxon>
        <taxon>Talaromyces</taxon>
        <taxon>Talaromyces sect. Talaromyces</taxon>
    </lineage>
</organism>
<keyword evidence="3 7" id="KW-0479">Metal-binding</keyword>
<feature type="binding site" description="axial binding residue" evidence="7">
    <location>
        <position position="456"/>
    </location>
    <ligand>
        <name>heme</name>
        <dbReference type="ChEBI" id="CHEBI:30413"/>
    </ligand>
    <ligandPart>
        <name>Fe</name>
        <dbReference type="ChEBI" id="CHEBI:18248"/>
    </ligandPart>
</feature>
<dbReference type="PRINTS" id="PR00385">
    <property type="entry name" value="P450"/>
</dbReference>
<dbReference type="InterPro" id="IPR036396">
    <property type="entry name" value="Cyt_P450_sf"/>
</dbReference>
<evidence type="ECO:0000256" key="6">
    <source>
        <dbReference type="ARBA" id="ARBA00023033"/>
    </source>
</evidence>
<dbReference type="SUPFAM" id="SSF48264">
    <property type="entry name" value="Cytochrome P450"/>
    <property type="match status" value="1"/>
</dbReference>
<sequence length="510" mass="57410">MYHYVELVGILAALYIASLVYKFVSLRIRYAKAAQQHGCKPISRYPNREPFMGTDLSRLMKEEAKRGRGPFLFMNLHRKYGDTFSFKAQGPAQISTCDPKNAQTIASTKFGDWGVQPIRGEPLAPFLGRGVLTHDGPIWKRSRALLRPTFNRTEVADLENFETHVSSLLRMIPKDRETVDLQPLFKNLFLDTSTEFIFGRSVGSLDPASSFPAPEFMKAFDAASMGFAQRLKAGALAPILFYFDKTWEQAYTVVHNFVDKEVQRALLPFTTNGQTKSKGDHKEKFILLDQMARETQDPLDLRHQVLNIFLPARGVTAVGISNVMWELARHPDSWEALREEVRNIGDQPLTFELMLKLKVAKKIINETFRLHPPAPVVTRIALKDTVLPSGGGHSQKSPVFVPKGTTALLNLYALHTHPELWGEDANEFKPERWADSKLSGESSWQYQPFFGGPRMCPGQQMALVQITYLLVRIVQEFKGLENKDPVNDYYAVGGVTVASMHGVKVSLTPA</sequence>
<keyword evidence="6" id="KW-0503">Monooxygenase</keyword>
<dbReference type="GO" id="GO:0020037">
    <property type="term" value="F:heme binding"/>
    <property type="evidence" value="ECO:0007669"/>
    <property type="project" value="InterPro"/>
</dbReference>
<comment type="cofactor">
    <cofactor evidence="1 7">
        <name>heme</name>
        <dbReference type="ChEBI" id="CHEBI:30413"/>
    </cofactor>
</comment>
<keyword evidence="8" id="KW-1133">Transmembrane helix</keyword>
<dbReference type="Gene3D" id="1.10.630.10">
    <property type="entry name" value="Cytochrome P450"/>
    <property type="match status" value="1"/>
</dbReference>
<keyword evidence="10" id="KW-1185">Reference proteome</keyword>
<dbReference type="InterPro" id="IPR002403">
    <property type="entry name" value="Cyt_P450_E_grp-IV"/>
</dbReference>
<comment type="similarity">
    <text evidence="2">Belongs to the cytochrome P450 family.</text>
</comment>
<reference evidence="10" key="1">
    <citation type="journal article" date="2015" name="Genome Announc.">
        <title>Draft genome sequence of Talaromyces cellulolyticus strain Y-94, a source of lignocellulosic biomass-degrading enzymes.</title>
        <authorList>
            <person name="Fujii T."/>
            <person name="Koike H."/>
            <person name="Sawayama S."/>
            <person name="Yano S."/>
            <person name="Inoue H."/>
        </authorList>
    </citation>
    <scope>NUCLEOTIDE SEQUENCE [LARGE SCALE GENOMIC DNA]</scope>
    <source>
        <strain evidence="10">Y-94</strain>
    </source>
</reference>
<evidence type="ECO:0000256" key="2">
    <source>
        <dbReference type="ARBA" id="ARBA00010617"/>
    </source>
</evidence>
<evidence type="ECO:0000256" key="4">
    <source>
        <dbReference type="ARBA" id="ARBA00023002"/>
    </source>
</evidence>
<evidence type="ECO:0000256" key="8">
    <source>
        <dbReference type="SAM" id="Phobius"/>
    </source>
</evidence>
<proteinExistence type="inferred from homology"/>
<dbReference type="AlphaFoldDB" id="A0A478EBV7"/>
<dbReference type="InterPro" id="IPR047146">
    <property type="entry name" value="Cyt_P450_E_CYP52_fungi"/>
</dbReference>
<keyword evidence="8" id="KW-0812">Transmembrane</keyword>
<dbReference type="InterPro" id="IPR001128">
    <property type="entry name" value="Cyt_P450"/>
</dbReference>
<evidence type="ECO:0000256" key="1">
    <source>
        <dbReference type="ARBA" id="ARBA00001971"/>
    </source>
</evidence>
<accession>A0A478EBV7</accession>
<dbReference type="PRINTS" id="PR00465">
    <property type="entry name" value="EP450IV"/>
</dbReference>
<dbReference type="Pfam" id="PF00067">
    <property type="entry name" value="p450"/>
    <property type="match status" value="1"/>
</dbReference>
<evidence type="ECO:0000256" key="3">
    <source>
        <dbReference type="ARBA" id="ARBA00022723"/>
    </source>
</evidence>
<name>A0A478EBV7_TALPI</name>
<gene>
    <name evidence="9" type="ORF">TCE0_044r16410</name>
</gene>
<dbReference type="GO" id="GO:0005506">
    <property type="term" value="F:iron ion binding"/>
    <property type="evidence" value="ECO:0007669"/>
    <property type="project" value="InterPro"/>
</dbReference>